<gene>
    <name evidence="2" type="ORF">BO70DRAFT_388720</name>
</gene>
<organism evidence="2 3">
    <name type="scientific">Aspergillus heteromorphus CBS 117.55</name>
    <dbReference type="NCBI Taxonomy" id="1448321"/>
    <lineage>
        <taxon>Eukaryota</taxon>
        <taxon>Fungi</taxon>
        <taxon>Dikarya</taxon>
        <taxon>Ascomycota</taxon>
        <taxon>Pezizomycotina</taxon>
        <taxon>Eurotiomycetes</taxon>
        <taxon>Eurotiomycetidae</taxon>
        <taxon>Eurotiales</taxon>
        <taxon>Aspergillaceae</taxon>
        <taxon>Aspergillus</taxon>
        <taxon>Aspergillus subgen. Circumdati</taxon>
    </lineage>
</organism>
<dbReference type="AlphaFoldDB" id="A0A317VR09"/>
<comment type="caution">
    <text evidence="2">The sequence shown here is derived from an EMBL/GenBank/DDBJ whole genome shotgun (WGS) entry which is preliminary data.</text>
</comment>
<feature type="compositionally biased region" description="Polar residues" evidence="1">
    <location>
        <begin position="7"/>
        <end position="20"/>
    </location>
</feature>
<name>A0A317VR09_9EURO</name>
<evidence type="ECO:0000313" key="3">
    <source>
        <dbReference type="Proteomes" id="UP000247233"/>
    </source>
</evidence>
<dbReference type="Gene3D" id="1.10.600.10">
    <property type="entry name" value="Farnesyl Diphosphate Synthase"/>
    <property type="match status" value="1"/>
</dbReference>
<reference evidence="2 3" key="1">
    <citation type="submission" date="2016-12" db="EMBL/GenBank/DDBJ databases">
        <title>The genomes of Aspergillus section Nigri reveals drivers in fungal speciation.</title>
        <authorList>
            <consortium name="DOE Joint Genome Institute"/>
            <person name="Vesth T.C."/>
            <person name="Nybo J."/>
            <person name="Theobald S."/>
            <person name="Brandl J."/>
            <person name="Frisvad J.C."/>
            <person name="Nielsen K.F."/>
            <person name="Lyhne E.K."/>
            <person name="Kogle M.E."/>
            <person name="Kuo A."/>
            <person name="Riley R."/>
            <person name="Clum A."/>
            <person name="Nolan M."/>
            <person name="Lipzen A."/>
            <person name="Salamov A."/>
            <person name="Henrissat B."/>
            <person name="Wiebenga A."/>
            <person name="De Vries R.P."/>
            <person name="Grigoriev I.V."/>
            <person name="Mortensen U.H."/>
            <person name="Andersen M.R."/>
            <person name="Baker S.E."/>
        </authorList>
    </citation>
    <scope>NUCLEOTIDE SEQUENCE [LARGE SCALE GENOMIC DNA]</scope>
    <source>
        <strain evidence="2 3">CBS 117.55</strain>
    </source>
</reference>
<keyword evidence="3" id="KW-1185">Reference proteome</keyword>
<evidence type="ECO:0000313" key="2">
    <source>
        <dbReference type="EMBL" id="PWY75457.1"/>
    </source>
</evidence>
<dbReference type="InterPro" id="IPR008949">
    <property type="entry name" value="Isoprenoid_synthase_dom_sf"/>
</dbReference>
<dbReference type="SUPFAM" id="SSF48576">
    <property type="entry name" value="Terpenoid synthases"/>
    <property type="match status" value="1"/>
</dbReference>
<accession>A0A317VR09</accession>
<protein>
    <submittedName>
        <fullName evidence="2">Terpenoid synthase</fullName>
    </submittedName>
</protein>
<feature type="region of interest" description="Disordered" evidence="1">
    <location>
        <begin position="1"/>
        <end position="20"/>
    </location>
</feature>
<evidence type="ECO:0000256" key="1">
    <source>
        <dbReference type="SAM" id="MobiDB-lite"/>
    </source>
</evidence>
<dbReference type="VEuPathDB" id="FungiDB:BO70DRAFT_388720"/>
<dbReference type="RefSeq" id="XP_025397423.1">
    <property type="nucleotide sequence ID" value="XM_025546007.1"/>
</dbReference>
<sequence length="369" mass="41199">MFANCRTPPSSESRSGHNQSAPRKILYAFDPAATTPPSDSFSFIRWSNISQDADYKHAIPIYPPSLRVPWPTSLPTSLQSRHWQTAERAAQEYTETILPRNPQQATPQTRIDTMIDTAVSYAANLTPLSNPNRLHLLTKTFLLLFLHDDAVDTGDHSSTTVIPTAHKPFTTLHPAYDTLSRNLLTEDPIQGQHLLKEIASWASLSQQTHPTHKTFNNLDEYLIHGLPDFGASLILRMVEFSLPAPLTPQDKQPLQSLESLCAKHLLLTNDLYSYPKEAMAEPETVLNAVQVIQDLMNVSTSSATSILRLLIRDLEAQMDAEYTRLEQVQLPALPQLTYARAMIVAAAGNMFFSATCPRYARVVEGSRLL</sequence>
<dbReference type="OrthoDB" id="3004402at2759"/>
<dbReference type="GeneID" id="37068244"/>
<proteinExistence type="predicted"/>
<dbReference type="EMBL" id="MSFL01000021">
    <property type="protein sequence ID" value="PWY75457.1"/>
    <property type="molecule type" value="Genomic_DNA"/>
</dbReference>
<dbReference type="Pfam" id="PF19086">
    <property type="entry name" value="Terpene_syn_C_2"/>
    <property type="match status" value="1"/>
</dbReference>
<dbReference type="Proteomes" id="UP000247233">
    <property type="component" value="Unassembled WGS sequence"/>
</dbReference>